<keyword evidence="7" id="KW-0829">Tyrosine-protein kinase</keyword>
<evidence type="ECO:0000256" key="6">
    <source>
        <dbReference type="ARBA" id="ARBA00022840"/>
    </source>
</evidence>
<evidence type="ECO:0000256" key="8">
    <source>
        <dbReference type="ARBA" id="ARBA00051245"/>
    </source>
</evidence>
<evidence type="ECO:0000256" key="5">
    <source>
        <dbReference type="ARBA" id="ARBA00022777"/>
    </source>
</evidence>
<dbReference type="NCBIfam" id="TIGR03018">
    <property type="entry name" value="pepcterm_TyrKin"/>
    <property type="match status" value="1"/>
</dbReference>
<comment type="caution">
    <text evidence="11">The sequence shown here is derived from an EMBL/GenBank/DDBJ whole genome shotgun (WGS) entry which is preliminary data.</text>
</comment>
<dbReference type="EC" id="2.7.10.2" evidence="2"/>
<protein>
    <recommendedName>
        <fullName evidence="2">non-specific protein-tyrosine kinase</fullName>
        <ecNumber evidence="2">2.7.10.2</ecNumber>
    </recommendedName>
</protein>
<evidence type="ECO:0000256" key="2">
    <source>
        <dbReference type="ARBA" id="ARBA00011903"/>
    </source>
</evidence>
<dbReference type="InterPro" id="IPR025669">
    <property type="entry name" value="AAA_dom"/>
</dbReference>
<evidence type="ECO:0000256" key="1">
    <source>
        <dbReference type="ARBA" id="ARBA00007316"/>
    </source>
</evidence>
<evidence type="ECO:0000313" key="11">
    <source>
        <dbReference type="EMBL" id="PWG62690.1"/>
    </source>
</evidence>
<dbReference type="SUPFAM" id="SSF52540">
    <property type="entry name" value="P-loop containing nucleoside triphosphate hydrolases"/>
    <property type="match status" value="1"/>
</dbReference>
<feature type="compositionally biased region" description="Basic and acidic residues" evidence="9">
    <location>
        <begin position="52"/>
        <end position="63"/>
    </location>
</feature>
<feature type="compositionally biased region" description="Basic and acidic residues" evidence="9">
    <location>
        <begin position="20"/>
        <end position="41"/>
    </location>
</feature>
<dbReference type="PANTHER" id="PTHR32309:SF13">
    <property type="entry name" value="FERRIC ENTEROBACTIN TRANSPORT PROTEIN FEPE"/>
    <property type="match status" value="1"/>
</dbReference>
<dbReference type="CDD" id="cd05387">
    <property type="entry name" value="BY-kinase"/>
    <property type="match status" value="1"/>
</dbReference>
<dbReference type="RefSeq" id="WP_109678889.1">
    <property type="nucleotide sequence ID" value="NZ_CP086615.1"/>
</dbReference>
<evidence type="ECO:0000259" key="10">
    <source>
        <dbReference type="Pfam" id="PF13614"/>
    </source>
</evidence>
<dbReference type="InterPro" id="IPR050445">
    <property type="entry name" value="Bact_polysacc_biosynth/exp"/>
</dbReference>
<keyword evidence="4" id="KW-0547">Nucleotide-binding</keyword>
<dbReference type="InterPro" id="IPR027417">
    <property type="entry name" value="P-loop_NTPase"/>
</dbReference>
<evidence type="ECO:0000256" key="9">
    <source>
        <dbReference type="SAM" id="MobiDB-lite"/>
    </source>
</evidence>
<evidence type="ECO:0000256" key="3">
    <source>
        <dbReference type="ARBA" id="ARBA00022679"/>
    </source>
</evidence>
<dbReference type="AlphaFoldDB" id="A0A2U2N0P9"/>
<dbReference type="EMBL" id="QFFI01000016">
    <property type="protein sequence ID" value="PWG62690.1"/>
    <property type="molecule type" value="Genomic_DNA"/>
</dbReference>
<evidence type="ECO:0000256" key="7">
    <source>
        <dbReference type="ARBA" id="ARBA00023137"/>
    </source>
</evidence>
<keyword evidence="3" id="KW-0808">Transferase</keyword>
<comment type="similarity">
    <text evidence="1">Belongs to the CpsD/CapB family.</text>
</comment>
<dbReference type="OrthoDB" id="9775724at2"/>
<dbReference type="InterPro" id="IPR005702">
    <property type="entry name" value="Wzc-like_C"/>
</dbReference>
<dbReference type="PANTHER" id="PTHR32309">
    <property type="entry name" value="TYROSINE-PROTEIN KINASE"/>
    <property type="match status" value="1"/>
</dbReference>
<evidence type="ECO:0000256" key="4">
    <source>
        <dbReference type="ARBA" id="ARBA00022741"/>
    </source>
</evidence>
<evidence type="ECO:0000313" key="12">
    <source>
        <dbReference type="Proteomes" id="UP000245474"/>
    </source>
</evidence>
<feature type="domain" description="AAA" evidence="10">
    <location>
        <begin position="116"/>
        <end position="266"/>
    </location>
</feature>
<comment type="catalytic activity">
    <reaction evidence="8">
        <text>L-tyrosyl-[protein] + ATP = O-phospho-L-tyrosyl-[protein] + ADP + H(+)</text>
        <dbReference type="Rhea" id="RHEA:10596"/>
        <dbReference type="Rhea" id="RHEA-COMP:10136"/>
        <dbReference type="Rhea" id="RHEA-COMP:20101"/>
        <dbReference type="ChEBI" id="CHEBI:15378"/>
        <dbReference type="ChEBI" id="CHEBI:30616"/>
        <dbReference type="ChEBI" id="CHEBI:46858"/>
        <dbReference type="ChEBI" id="CHEBI:61978"/>
        <dbReference type="ChEBI" id="CHEBI:456216"/>
        <dbReference type="EC" id="2.7.10.2"/>
    </reaction>
</comment>
<dbReference type="Gene3D" id="3.40.50.300">
    <property type="entry name" value="P-loop containing nucleotide triphosphate hydrolases"/>
    <property type="match status" value="1"/>
</dbReference>
<dbReference type="Pfam" id="PF13614">
    <property type="entry name" value="AAA_31"/>
    <property type="match status" value="1"/>
</dbReference>
<organism evidence="11 12">
    <name type="scientific">Sediminicurvatus halobius</name>
    <dbReference type="NCBI Taxonomy" id="2182432"/>
    <lineage>
        <taxon>Bacteria</taxon>
        <taxon>Pseudomonadati</taxon>
        <taxon>Pseudomonadota</taxon>
        <taxon>Gammaproteobacteria</taxon>
        <taxon>Chromatiales</taxon>
        <taxon>Ectothiorhodospiraceae</taxon>
        <taxon>Sediminicurvatus</taxon>
    </lineage>
</organism>
<dbReference type="GO" id="GO:0004713">
    <property type="term" value="F:protein tyrosine kinase activity"/>
    <property type="evidence" value="ECO:0007669"/>
    <property type="project" value="TreeGrafter"/>
</dbReference>
<name>A0A2U2N0P9_9GAMM</name>
<gene>
    <name evidence="11" type="ORF">DEM34_11095</name>
</gene>
<keyword evidence="6" id="KW-0067">ATP-binding</keyword>
<accession>A0A2U2N0P9</accession>
<dbReference type="GO" id="GO:0005886">
    <property type="term" value="C:plasma membrane"/>
    <property type="evidence" value="ECO:0007669"/>
    <property type="project" value="TreeGrafter"/>
</dbReference>
<proteinExistence type="inferred from homology"/>
<keyword evidence="5 11" id="KW-0418">Kinase</keyword>
<keyword evidence="12" id="KW-1185">Reference proteome</keyword>
<reference evidence="11 12" key="1">
    <citation type="submission" date="2018-05" db="EMBL/GenBank/DDBJ databases">
        <title>Spiribacter halobius sp. nov., a moderately halophilic bacterium isolated from marine solar saltern.</title>
        <authorList>
            <person name="Zheng W.-S."/>
            <person name="Lu D.-C."/>
            <person name="Du Z.-J."/>
        </authorList>
    </citation>
    <scope>NUCLEOTIDE SEQUENCE [LARGE SCALE GENOMIC DNA]</scope>
    <source>
        <strain evidence="11 12">E85</strain>
    </source>
</reference>
<feature type="region of interest" description="Disordered" evidence="9">
    <location>
        <begin position="1"/>
        <end position="70"/>
    </location>
</feature>
<sequence length="299" mass="32551">MNTIERAMRKAAGAEPLPESTEREAPRQEAPEPPPHFRESSPEPGIQPAVDRPAHPLDPERMRRLGLLTPDEDRGRVAEEFRTLKRPLIRNAFGQNGPAIRNGNLIMVTSALPREGKTFCTINLALSITREIGRTVMLVDADVARPSILHYLGLQGAELGLLDVLGGHVGNLSDVILRTDVPNLTVVPAGRNYSQSTELLASDAMAALGQEMAERYPDRIVLFDSPPLLATTEASVLATHMGQILVVVQAMRTAQNAVSSALEQIEGCDVVMTMLNRVTRLPGLDYQYGYGYGYGSYGS</sequence>
<dbReference type="Proteomes" id="UP000245474">
    <property type="component" value="Unassembled WGS sequence"/>
</dbReference>